<keyword evidence="3" id="KW-1185">Reference proteome</keyword>
<name>A0ABR1Z1G3_9PEZI</name>
<sequence length="85" mass="9214">MLQHNARRSLSWSRESLARGWRGLYTHSTAALAVCVTALLNRTWLCAWFRGKCGSGGMSGGVSVTCPLAAIACELFSIKWVGAVR</sequence>
<evidence type="ECO:0000313" key="2">
    <source>
        <dbReference type="EMBL" id="KAK8246254.1"/>
    </source>
</evidence>
<gene>
    <name evidence="2" type="ORF">HDK90DRAFT_5649</name>
</gene>
<dbReference type="EMBL" id="JBBWRZ010000001">
    <property type="protein sequence ID" value="KAK8246254.1"/>
    <property type="molecule type" value="Genomic_DNA"/>
</dbReference>
<accession>A0ABR1Z1G3</accession>
<keyword evidence="1" id="KW-0812">Transmembrane</keyword>
<keyword evidence="1" id="KW-0472">Membrane</keyword>
<comment type="caution">
    <text evidence="2">The sequence shown here is derived from an EMBL/GenBank/DDBJ whole genome shotgun (WGS) entry which is preliminary data.</text>
</comment>
<organism evidence="2 3">
    <name type="scientific">Phyllosticta capitalensis</name>
    <dbReference type="NCBI Taxonomy" id="121624"/>
    <lineage>
        <taxon>Eukaryota</taxon>
        <taxon>Fungi</taxon>
        <taxon>Dikarya</taxon>
        <taxon>Ascomycota</taxon>
        <taxon>Pezizomycotina</taxon>
        <taxon>Dothideomycetes</taxon>
        <taxon>Dothideomycetes incertae sedis</taxon>
        <taxon>Botryosphaeriales</taxon>
        <taxon>Phyllostictaceae</taxon>
        <taxon>Phyllosticta</taxon>
    </lineage>
</organism>
<dbReference type="Proteomes" id="UP001492380">
    <property type="component" value="Unassembled WGS sequence"/>
</dbReference>
<feature type="transmembrane region" description="Helical" evidence="1">
    <location>
        <begin position="21"/>
        <end position="40"/>
    </location>
</feature>
<protein>
    <submittedName>
        <fullName evidence="2">Uncharacterized protein</fullName>
    </submittedName>
</protein>
<reference evidence="2 3" key="1">
    <citation type="submission" date="2024-04" db="EMBL/GenBank/DDBJ databases">
        <title>Phyllosticta paracitricarpa is synonymous to the EU quarantine fungus P. citricarpa based on phylogenomic analyses.</title>
        <authorList>
            <consortium name="Lawrence Berkeley National Laboratory"/>
            <person name="Van Ingen-Buijs V.A."/>
            <person name="Van Westerhoven A.C."/>
            <person name="Haridas S."/>
            <person name="Skiadas P."/>
            <person name="Martin F."/>
            <person name="Groenewald J.Z."/>
            <person name="Crous P.W."/>
            <person name="Seidl M.F."/>
        </authorList>
    </citation>
    <scope>NUCLEOTIDE SEQUENCE [LARGE SCALE GENOMIC DNA]</scope>
    <source>
        <strain evidence="2 3">CBS 123374</strain>
    </source>
</reference>
<evidence type="ECO:0000256" key="1">
    <source>
        <dbReference type="SAM" id="Phobius"/>
    </source>
</evidence>
<evidence type="ECO:0000313" key="3">
    <source>
        <dbReference type="Proteomes" id="UP001492380"/>
    </source>
</evidence>
<feature type="transmembrane region" description="Helical" evidence="1">
    <location>
        <begin position="60"/>
        <end position="81"/>
    </location>
</feature>
<proteinExistence type="predicted"/>
<keyword evidence="1" id="KW-1133">Transmembrane helix</keyword>